<feature type="domain" description="Major facilitator superfamily (MFS) profile" evidence="7">
    <location>
        <begin position="1"/>
        <end position="204"/>
    </location>
</feature>
<dbReference type="Pfam" id="PF07690">
    <property type="entry name" value="MFS_1"/>
    <property type="match status" value="1"/>
</dbReference>
<evidence type="ECO:0000256" key="6">
    <source>
        <dbReference type="SAM" id="Phobius"/>
    </source>
</evidence>
<feature type="transmembrane region" description="Helical" evidence="6">
    <location>
        <begin position="52"/>
        <end position="77"/>
    </location>
</feature>
<dbReference type="InterPro" id="IPR050189">
    <property type="entry name" value="MFS_Efflux_Transporters"/>
</dbReference>
<gene>
    <name evidence="8" type="ORF">C8D87_109236</name>
</gene>
<proteinExistence type="predicted"/>
<keyword evidence="3 6" id="KW-0812">Transmembrane</keyword>
<evidence type="ECO:0000256" key="3">
    <source>
        <dbReference type="ARBA" id="ARBA00022692"/>
    </source>
</evidence>
<dbReference type="Gene3D" id="1.20.1250.20">
    <property type="entry name" value="MFS general substrate transporter like domains"/>
    <property type="match status" value="1"/>
</dbReference>
<evidence type="ECO:0000313" key="8">
    <source>
        <dbReference type="EMBL" id="RAS61789.1"/>
    </source>
</evidence>
<dbReference type="SUPFAM" id="SSF103473">
    <property type="entry name" value="MFS general substrate transporter"/>
    <property type="match status" value="1"/>
</dbReference>
<feature type="transmembrane region" description="Helical" evidence="6">
    <location>
        <begin position="163"/>
        <end position="187"/>
    </location>
</feature>
<dbReference type="PANTHER" id="PTHR43124:SF10">
    <property type="entry name" value="PURINE EFFLUX PUMP PBUE"/>
    <property type="match status" value="1"/>
</dbReference>
<dbReference type="PROSITE" id="PS50850">
    <property type="entry name" value="MFS"/>
    <property type="match status" value="1"/>
</dbReference>
<reference evidence="8 9" key="1">
    <citation type="submission" date="2018-06" db="EMBL/GenBank/DDBJ databases">
        <title>Genomic Encyclopedia of Type Strains, Phase IV (KMG-IV): sequencing the most valuable type-strain genomes for metagenomic binning, comparative biology and taxonomic classification.</title>
        <authorList>
            <person name="Goeker M."/>
        </authorList>
    </citation>
    <scope>NUCLEOTIDE SEQUENCE [LARGE SCALE GENOMIC DNA]</scope>
    <source>
        <strain evidence="8 9">DSM 45479</strain>
    </source>
</reference>
<dbReference type="EMBL" id="QLTT01000009">
    <property type="protein sequence ID" value="RAS61789.1"/>
    <property type="molecule type" value="Genomic_DNA"/>
</dbReference>
<keyword evidence="2" id="KW-1003">Cell membrane</keyword>
<organism evidence="8 9">
    <name type="scientific">Lentzea atacamensis</name>
    <dbReference type="NCBI Taxonomy" id="531938"/>
    <lineage>
        <taxon>Bacteria</taxon>
        <taxon>Bacillati</taxon>
        <taxon>Actinomycetota</taxon>
        <taxon>Actinomycetes</taxon>
        <taxon>Pseudonocardiales</taxon>
        <taxon>Pseudonocardiaceae</taxon>
        <taxon>Lentzea</taxon>
    </lineage>
</organism>
<dbReference type="InterPro" id="IPR020846">
    <property type="entry name" value="MFS_dom"/>
</dbReference>
<dbReference type="InterPro" id="IPR011701">
    <property type="entry name" value="MFS"/>
</dbReference>
<dbReference type="PANTHER" id="PTHR43124">
    <property type="entry name" value="PURINE EFFLUX PUMP PBUE"/>
    <property type="match status" value="1"/>
</dbReference>
<sequence>MTDEEGFGCVWAAAGAQTHPSILVLTLAVVTAEFIVYAYISVVVGHNVGSASATIATALMIFGIGTTAGTLAGGFLVDRYGWRRMLRTSTFVIAVALLVIPFAHNAVFLFLRLVVWGLFGWTFTPTQMNRLLDTFPDNGAMLLTSNASAVQLGVAGGGLVGGAVLATLGAGALAFAGSAVVWLALLLSWRGTRATEPVPPQANR</sequence>
<feature type="transmembrane region" description="Helical" evidence="6">
    <location>
        <begin position="89"/>
        <end position="119"/>
    </location>
</feature>
<evidence type="ECO:0000259" key="7">
    <source>
        <dbReference type="PROSITE" id="PS50850"/>
    </source>
</evidence>
<keyword evidence="4 6" id="KW-1133">Transmembrane helix</keyword>
<dbReference type="Proteomes" id="UP000248714">
    <property type="component" value="Unassembled WGS sequence"/>
</dbReference>
<dbReference type="InterPro" id="IPR036259">
    <property type="entry name" value="MFS_trans_sf"/>
</dbReference>
<evidence type="ECO:0000313" key="9">
    <source>
        <dbReference type="Proteomes" id="UP000248714"/>
    </source>
</evidence>
<feature type="transmembrane region" description="Helical" evidence="6">
    <location>
        <begin position="22"/>
        <end position="40"/>
    </location>
</feature>
<evidence type="ECO:0000256" key="2">
    <source>
        <dbReference type="ARBA" id="ARBA00022475"/>
    </source>
</evidence>
<protein>
    <submittedName>
        <fullName evidence="8">MFS transporter</fullName>
    </submittedName>
</protein>
<evidence type="ECO:0000256" key="4">
    <source>
        <dbReference type="ARBA" id="ARBA00022989"/>
    </source>
</evidence>
<keyword evidence="9" id="KW-1185">Reference proteome</keyword>
<accession>A0ABX9E0E7</accession>
<keyword evidence="5 6" id="KW-0472">Membrane</keyword>
<comment type="caution">
    <text evidence="8">The sequence shown here is derived from an EMBL/GenBank/DDBJ whole genome shotgun (WGS) entry which is preliminary data.</text>
</comment>
<evidence type="ECO:0000256" key="1">
    <source>
        <dbReference type="ARBA" id="ARBA00004651"/>
    </source>
</evidence>
<comment type="subcellular location">
    <subcellularLocation>
        <location evidence="1">Cell membrane</location>
        <topology evidence="1">Multi-pass membrane protein</topology>
    </subcellularLocation>
</comment>
<evidence type="ECO:0000256" key="5">
    <source>
        <dbReference type="ARBA" id="ARBA00023136"/>
    </source>
</evidence>
<name>A0ABX9E0E7_9PSEU</name>